<proteinExistence type="predicted"/>
<evidence type="ECO:0000256" key="4">
    <source>
        <dbReference type="ARBA" id="ARBA00023054"/>
    </source>
</evidence>
<evidence type="ECO:0000313" key="12">
    <source>
        <dbReference type="RefSeq" id="XP_015610436.1"/>
    </source>
</evidence>
<gene>
    <name evidence="9 10 11 12" type="primary">LOC107275130</name>
</gene>
<dbReference type="KEGG" id="ccin:107275130"/>
<evidence type="ECO:0000313" key="9">
    <source>
        <dbReference type="RefSeq" id="XP_015610433.1"/>
    </source>
</evidence>
<evidence type="ECO:0000256" key="2">
    <source>
        <dbReference type="ARBA" id="ARBA00022692"/>
    </source>
</evidence>
<dbReference type="Proteomes" id="UP000694920">
    <property type="component" value="Unplaced"/>
</dbReference>
<evidence type="ECO:0000313" key="11">
    <source>
        <dbReference type="RefSeq" id="XP_015610435.1"/>
    </source>
</evidence>
<comment type="subcellular location">
    <subcellularLocation>
        <location evidence="1">Membrane</location>
        <topology evidence="1">Single-pass membrane protein</topology>
    </subcellularLocation>
</comment>
<dbReference type="PANTHER" id="PTHR21377">
    <property type="entry name" value="PROTEIN FAM210B, MITOCHONDRIAL"/>
    <property type="match status" value="1"/>
</dbReference>
<dbReference type="Pfam" id="PF06916">
    <property type="entry name" value="FAM210A-B_dom"/>
    <property type="match status" value="1"/>
</dbReference>
<evidence type="ECO:0000256" key="3">
    <source>
        <dbReference type="ARBA" id="ARBA00022989"/>
    </source>
</evidence>
<evidence type="ECO:0000313" key="8">
    <source>
        <dbReference type="Proteomes" id="UP000694920"/>
    </source>
</evidence>
<accession>A0AAJ7FVK9</accession>
<sequence>MELILVRATRLSSLLLRTSTTFLPAASLATTRCQNEFYSNLLETYTHCRINPNYFALTNYVHPHRTFLSGNYLKNAVWTIHRSYSAEANKDCYTPPPVQKQSVFQRMKQMTKDYWHILIPVHVITSIGWMSLFYIAAKNGVDIVGIMEYMKLSEKYLEMLRGSSAGHWAVAYALYKVFTPLRYTITVGGTTLSIRYLNRWGYLKFKPRSNLTNKLELSLLCLFTRTPMMQPAQKILRSAVAQMCRGAQGKVRETRVQGGTTN</sequence>
<dbReference type="RefSeq" id="XP_015610434.1">
    <property type="nucleotide sequence ID" value="XM_015754948.1"/>
</dbReference>
<evidence type="ECO:0000256" key="5">
    <source>
        <dbReference type="ARBA" id="ARBA00023136"/>
    </source>
</evidence>
<dbReference type="InterPro" id="IPR009688">
    <property type="entry name" value="FAM210A/B-like_dom"/>
</dbReference>
<dbReference type="AlphaFoldDB" id="A0AAJ7FVK9"/>
<keyword evidence="2 6" id="KW-0812">Transmembrane</keyword>
<dbReference type="GO" id="GO:0005739">
    <property type="term" value="C:mitochondrion"/>
    <property type="evidence" value="ECO:0007669"/>
    <property type="project" value="TreeGrafter"/>
</dbReference>
<keyword evidence="4" id="KW-0175">Coiled coil</keyword>
<keyword evidence="3 6" id="KW-1133">Transmembrane helix</keyword>
<evidence type="ECO:0000256" key="6">
    <source>
        <dbReference type="SAM" id="Phobius"/>
    </source>
</evidence>
<dbReference type="GeneID" id="107275130"/>
<dbReference type="RefSeq" id="XP_015610435.1">
    <property type="nucleotide sequence ID" value="XM_015754949.2"/>
</dbReference>
<feature type="transmembrane region" description="Helical" evidence="6">
    <location>
        <begin position="114"/>
        <end position="136"/>
    </location>
</feature>
<evidence type="ECO:0000313" key="10">
    <source>
        <dbReference type="RefSeq" id="XP_015610434.1"/>
    </source>
</evidence>
<keyword evidence="5 6" id="KW-0472">Membrane</keyword>
<dbReference type="InterPro" id="IPR045866">
    <property type="entry name" value="FAM210A/B-like"/>
</dbReference>
<dbReference type="RefSeq" id="XP_015610433.1">
    <property type="nucleotide sequence ID" value="XM_015754947.2"/>
</dbReference>
<reference evidence="9 10" key="1">
    <citation type="submission" date="2025-04" db="UniProtKB">
        <authorList>
            <consortium name="RefSeq"/>
        </authorList>
    </citation>
    <scope>IDENTIFICATION</scope>
</reference>
<protein>
    <submittedName>
        <fullName evidence="9 10">Uncharacterized protein LOC107275130 isoform X1</fullName>
    </submittedName>
</protein>
<dbReference type="PANTHER" id="PTHR21377:SF1">
    <property type="entry name" value="PROTEIN FAM210A"/>
    <property type="match status" value="1"/>
</dbReference>
<feature type="domain" description="DUF1279" evidence="7">
    <location>
        <begin position="105"/>
        <end position="191"/>
    </location>
</feature>
<keyword evidence="8" id="KW-1185">Reference proteome</keyword>
<dbReference type="RefSeq" id="XP_015610436.1">
    <property type="nucleotide sequence ID" value="XM_015754950.2"/>
</dbReference>
<evidence type="ECO:0000259" key="7">
    <source>
        <dbReference type="Pfam" id="PF06916"/>
    </source>
</evidence>
<name>A0AAJ7FVK9_CEPCN</name>
<evidence type="ECO:0000256" key="1">
    <source>
        <dbReference type="ARBA" id="ARBA00004167"/>
    </source>
</evidence>
<dbReference type="GO" id="GO:0016020">
    <property type="term" value="C:membrane"/>
    <property type="evidence" value="ECO:0007669"/>
    <property type="project" value="UniProtKB-SubCell"/>
</dbReference>
<organism evidence="8 9">
    <name type="scientific">Cephus cinctus</name>
    <name type="common">Wheat stem sawfly</name>
    <dbReference type="NCBI Taxonomy" id="211228"/>
    <lineage>
        <taxon>Eukaryota</taxon>
        <taxon>Metazoa</taxon>
        <taxon>Ecdysozoa</taxon>
        <taxon>Arthropoda</taxon>
        <taxon>Hexapoda</taxon>
        <taxon>Insecta</taxon>
        <taxon>Pterygota</taxon>
        <taxon>Neoptera</taxon>
        <taxon>Endopterygota</taxon>
        <taxon>Hymenoptera</taxon>
        <taxon>Cephoidea</taxon>
        <taxon>Cephidae</taxon>
        <taxon>Cephus</taxon>
    </lineage>
</organism>